<feature type="domain" description="Carbohydrate kinase FGGY N-terminal" evidence="5">
    <location>
        <begin position="2"/>
        <end position="241"/>
    </location>
</feature>
<comment type="caution">
    <text evidence="7">The sequence shown here is derived from an EMBL/GenBank/DDBJ whole genome shotgun (WGS) entry which is preliminary data.</text>
</comment>
<dbReference type="Gene3D" id="3.30.420.40">
    <property type="match status" value="2"/>
</dbReference>
<dbReference type="PANTHER" id="PTHR43095">
    <property type="entry name" value="SUGAR KINASE"/>
    <property type="match status" value="1"/>
</dbReference>
<keyword evidence="4 7" id="KW-0418">Kinase</keyword>
<evidence type="ECO:0000256" key="4">
    <source>
        <dbReference type="ARBA" id="ARBA00022777"/>
    </source>
</evidence>
<evidence type="ECO:0000256" key="3">
    <source>
        <dbReference type="ARBA" id="ARBA00022679"/>
    </source>
</evidence>
<keyword evidence="2" id="KW-0119">Carbohydrate metabolism</keyword>
<dbReference type="Proteomes" id="UP000253741">
    <property type="component" value="Unassembled WGS sequence"/>
</dbReference>
<evidence type="ECO:0000313" key="8">
    <source>
        <dbReference type="Proteomes" id="UP000253741"/>
    </source>
</evidence>
<dbReference type="PIRSF" id="PIRSF000538">
    <property type="entry name" value="GlpK"/>
    <property type="match status" value="1"/>
</dbReference>
<reference evidence="7 8" key="1">
    <citation type="submission" date="2018-07" db="EMBL/GenBank/DDBJ databases">
        <title>Streptomyces species from bats.</title>
        <authorList>
            <person name="Dunlap C."/>
        </authorList>
    </citation>
    <scope>NUCLEOTIDE SEQUENCE [LARGE SCALE GENOMIC DNA]</scope>
    <source>
        <strain evidence="7 8">AC230</strain>
    </source>
</reference>
<dbReference type="PANTHER" id="PTHR43095:SF5">
    <property type="entry name" value="XYLULOSE KINASE"/>
    <property type="match status" value="1"/>
</dbReference>
<dbReference type="InterPro" id="IPR043129">
    <property type="entry name" value="ATPase_NBD"/>
</dbReference>
<dbReference type="RefSeq" id="WP_114622076.1">
    <property type="nucleotide sequence ID" value="NZ_QQNA01000015.1"/>
</dbReference>
<dbReference type="Pfam" id="PF02782">
    <property type="entry name" value="FGGY_C"/>
    <property type="match status" value="1"/>
</dbReference>
<feature type="domain" description="Carbohydrate kinase FGGY C-terminal" evidence="6">
    <location>
        <begin position="252"/>
        <end position="427"/>
    </location>
</feature>
<organism evidence="7 8">
    <name type="scientific">Streptomyces corynorhini</name>
    <dbReference type="NCBI Taxonomy" id="2282652"/>
    <lineage>
        <taxon>Bacteria</taxon>
        <taxon>Bacillati</taxon>
        <taxon>Actinomycetota</taxon>
        <taxon>Actinomycetes</taxon>
        <taxon>Kitasatosporales</taxon>
        <taxon>Streptomycetaceae</taxon>
        <taxon>Streptomyces</taxon>
    </lineage>
</organism>
<dbReference type="InterPro" id="IPR000577">
    <property type="entry name" value="Carb_kinase_FGGY"/>
</dbReference>
<accession>A0A370BG55</accession>
<proteinExistence type="inferred from homology"/>
<dbReference type="Pfam" id="PF00370">
    <property type="entry name" value="FGGY_N"/>
    <property type="match status" value="1"/>
</dbReference>
<evidence type="ECO:0000259" key="6">
    <source>
        <dbReference type="Pfam" id="PF02782"/>
    </source>
</evidence>
<evidence type="ECO:0000256" key="2">
    <source>
        <dbReference type="ARBA" id="ARBA00022629"/>
    </source>
</evidence>
<evidence type="ECO:0000259" key="5">
    <source>
        <dbReference type="Pfam" id="PF00370"/>
    </source>
</evidence>
<dbReference type="InterPro" id="IPR018484">
    <property type="entry name" value="FGGY_N"/>
</dbReference>
<dbReference type="OrthoDB" id="9805576at2"/>
<name>A0A370BG55_9ACTN</name>
<dbReference type="GO" id="GO:0042732">
    <property type="term" value="P:D-xylose metabolic process"/>
    <property type="evidence" value="ECO:0007669"/>
    <property type="project" value="UniProtKB-KW"/>
</dbReference>
<dbReference type="EMBL" id="QQNA01000015">
    <property type="protein sequence ID" value="RDG39642.1"/>
    <property type="molecule type" value="Genomic_DNA"/>
</dbReference>
<dbReference type="AlphaFoldDB" id="A0A370BG55"/>
<dbReference type="InterPro" id="IPR018485">
    <property type="entry name" value="FGGY_C"/>
</dbReference>
<keyword evidence="3" id="KW-0808">Transferase</keyword>
<dbReference type="CDD" id="cd07783">
    <property type="entry name" value="ASKHA_NBD_FGGY_SePSK_AtXK1-like"/>
    <property type="match status" value="1"/>
</dbReference>
<dbReference type="SUPFAM" id="SSF53067">
    <property type="entry name" value="Actin-like ATPase domain"/>
    <property type="match status" value="2"/>
</dbReference>
<keyword evidence="2" id="KW-0859">Xylose metabolism</keyword>
<protein>
    <submittedName>
        <fullName evidence="7">Carbohydrate kinase</fullName>
    </submittedName>
</protein>
<sequence>MGVDLGTQSVRALAVTDDGLVMGRGHAPLTGHREGDRHEQHPPDWWDAAVTALSRALRTLPASRVRGVAVCSTSGTVLLTDPSGAPLTPALMYDDGRAGAQAERAQDAGAEVWRALGHRIQPTWALAKVLWLAGNPTDGHPPGWPGARVCHQADFVTSRLVGHPVPTDTSHALKTGYDLAADAWPEAVHERLGLSGLGFPPVVTPGTPLGTVCGAAADLTGLAEGTPVVAGMTDGCAAQLGSGAWDVGQWNTVLGTTLVLKGVTATPLHDPAGVLYNHLAPSGDWLPGGASSVGAGALTRAFPGADLGHLDRLAAHREPAGAVAYPLVSHGERFPFLAADAEAFTVGTAADDADRYAALLQGVALVERLALSYVRQLGASVEGPVTFTGGATRSGYWNQLRADILGRNARVPAHTDSALGMAVLAARGVRGESPPRGMVRIRTVLEHRPRVGARFAEPFVTLVDALEQRGWLPRETAAHAREHG</sequence>
<comment type="similarity">
    <text evidence="1">Belongs to the FGGY kinase family.</text>
</comment>
<keyword evidence="8" id="KW-1185">Reference proteome</keyword>
<evidence type="ECO:0000313" key="7">
    <source>
        <dbReference type="EMBL" id="RDG39642.1"/>
    </source>
</evidence>
<evidence type="ECO:0000256" key="1">
    <source>
        <dbReference type="ARBA" id="ARBA00009156"/>
    </source>
</evidence>
<dbReference type="GO" id="GO:0016301">
    <property type="term" value="F:kinase activity"/>
    <property type="evidence" value="ECO:0007669"/>
    <property type="project" value="UniProtKB-KW"/>
</dbReference>
<gene>
    <name evidence="7" type="ORF">DVH02_02825</name>
</gene>
<dbReference type="InterPro" id="IPR050406">
    <property type="entry name" value="FGGY_Carb_Kinase"/>
</dbReference>